<keyword evidence="1" id="KW-0812">Transmembrane</keyword>
<dbReference type="AlphaFoldDB" id="A0A7J8E852"/>
<name>A0A7J8E852_ROUAE</name>
<dbReference type="Proteomes" id="UP000593571">
    <property type="component" value="Unassembled WGS sequence"/>
</dbReference>
<keyword evidence="3" id="KW-1185">Reference proteome</keyword>
<feature type="transmembrane region" description="Helical" evidence="1">
    <location>
        <begin position="20"/>
        <end position="48"/>
    </location>
</feature>
<keyword evidence="1" id="KW-1133">Transmembrane helix</keyword>
<protein>
    <submittedName>
        <fullName evidence="2">Uncharacterized protein</fullName>
    </submittedName>
</protein>
<organism evidence="2 3">
    <name type="scientific">Rousettus aegyptiacus</name>
    <name type="common">Egyptian fruit bat</name>
    <name type="synonym">Pteropus aegyptiacus</name>
    <dbReference type="NCBI Taxonomy" id="9407"/>
    <lineage>
        <taxon>Eukaryota</taxon>
        <taxon>Metazoa</taxon>
        <taxon>Chordata</taxon>
        <taxon>Craniata</taxon>
        <taxon>Vertebrata</taxon>
        <taxon>Euteleostomi</taxon>
        <taxon>Mammalia</taxon>
        <taxon>Eutheria</taxon>
        <taxon>Laurasiatheria</taxon>
        <taxon>Chiroptera</taxon>
        <taxon>Yinpterochiroptera</taxon>
        <taxon>Pteropodoidea</taxon>
        <taxon>Pteropodidae</taxon>
        <taxon>Rousettinae</taxon>
        <taxon>Rousettus</taxon>
    </lineage>
</organism>
<evidence type="ECO:0000313" key="3">
    <source>
        <dbReference type="Proteomes" id="UP000593571"/>
    </source>
</evidence>
<comment type="caution">
    <text evidence="2">The sequence shown here is derived from an EMBL/GenBank/DDBJ whole genome shotgun (WGS) entry which is preliminary data.</text>
</comment>
<keyword evidence="1" id="KW-0472">Membrane</keyword>
<dbReference type="EMBL" id="JACASE010000010">
    <property type="protein sequence ID" value="KAF6431584.1"/>
    <property type="molecule type" value="Genomic_DNA"/>
</dbReference>
<proteinExistence type="predicted"/>
<evidence type="ECO:0000313" key="2">
    <source>
        <dbReference type="EMBL" id="KAF6431584.1"/>
    </source>
</evidence>
<evidence type="ECO:0000256" key="1">
    <source>
        <dbReference type="SAM" id="Phobius"/>
    </source>
</evidence>
<gene>
    <name evidence="2" type="ORF">HJG63_008096</name>
</gene>
<accession>A0A7J8E852</accession>
<sequence>MRAVPQQEPRSIHVCYHAAIIIIFYHYFIIIIIIILLFYFQCLALALVQISAEKRESRTGGSGSLPSAPTAVYSLAETSAPLCLQRLPRASRGRMVSTTQPAWDGRALTITPVTQERNQGVDGHLLPSPRESGWTWGPSSWLVPERSLPCGRPGVPMEPALPLQACTFTQGTDRDP</sequence>
<reference evidence="2 3" key="1">
    <citation type="journal article" date="2020" name="Nature">
        <title>Six reference-quality genomes reveal evolution of bat adaptations.</title>
        <authorList>
            <person name="Jebb D."/>
            <person name="Huang Z."/>
            <person name="Pippel M."/>
            <person name="Hughes G.M."/>
            <person name="Lavrichenko K."/>
            <person name="Devanna P."/>
            <person name="Winkler S."/>
            <person name="Jermiin L.S."/>
            <person name="Skirmuntt E.C."/>
            <person name="Katzourakis A."/>
            <person name="Burkitt-Gray L."/>
            <person name="Ray D.A."/>
            <person name="Sullivan K.A.M."/>
            <person name="Roscito J.G."/>
            <person name="Kirilenko B.M."/>
            <person name="Davalos L.M."/>
            <person name="Corthals A.P."/>
            <person name="Power M.L."/>
            <person name="Jones G."/>
            <person name="Ransome R.D."/>
            <person name="Dechmann D.K.N."/>
            <person name="Locatelli A.G."/>
            <person name="Puechmaille S.J."/>
            <person name="Fedrigo O."/>
            <person name="Jarvis E.D."/>
            <person name="Hiller M."/>
            <person name="Vernes S.C."/>
            <person name="Myers E.W."/>
            <person name="Teeling E.C."/>
        </authorList>
    </citation>
    <scope>NUCLEOTIDE SEQUENCE [LARGE SCALE GENOMIC DNA]</scope>
    <source>
        <strain evidence="2">MRouAeg1</strain>
        <tissue evidence="2">Muscle</tissue>
    </source>
</reference>